<dbReference type="Gene3D" id="3.30.210.10">
    <property type="entry name" value="DNA polymerase, thumb domain"/>
    <property type="match status" value="1"/>
</dbReference>
<dbReference type="Proteomes" id="UP000694853">
    <property type="component" value="Unplaced"/>
</dbReference>
<dbReference type="Pfam" id="PF14716">
    <property type="entry name" value="HHH_8"/>
    <property type="match status" value="1"/>
</dbReference>
<feature type="region of interest" description="Disordered" evidence="4">
    <location>
        <begin position="119"/>
        <end position="206"/>
    </location>
</feature>
<keyword evidence="6" id="KW-1185">Reference proteome</keyword>
<dbReference type="Gene3D" id="1.10.150.110">
    <property type="entry name" value="DNA polymerase beta, N-terminal domain-like"/>
    <property type="match status" value="1"/>
</dbReference>
<dbReference type="AlphaFoldDB" id="A0A8B8LYY9"/>
<feature type="domain" description="BRCT" evidence="5">
    <location>
        <begin position="14"/>
        <end position="108"/>
    </location>
</feature>
<dbReference type="FunFam" id="3.30.460.10:FF:000029">
    <property type="entry name" value="DNA polymerase"/>
    <property type="match status" value="1"/>
</dbReference>
<evidence type="ECO:0000256" key="4">
    <source>
        <dbReference type="SAM" id="MobiDB-lite"/>
    </source>
</evidence>
<dbReference type="InterPro" id="IPR001357">
    <property type="entry name" value="BRCT_dom"/>
</dbReference>
<dbReference type="SMART" id="SM00483">
    <property type="entry name" value="POLXc"/>
    <property type="match status" value="1"/>
</dbReference>
<name>A0A8B8LYY9_ABRPR</name>
<dbReference type="GO" id="GO:0005634">
    <property type="term" value="C:nucleus"/>
    <property type="evidence" value="ECO:0007669"/>
    <property type="project" value="TreeGrafter"/>
</dbReference>
<proteinExistence type="inferred from homology"/>
<dbReference type="InterPro" id="IPR036420">
    <property type="entry name" value="BRCT_dom_sf"/>
</dbReference>
<dbReference type="Pfam" id="PF14791">
    <property type="entry name" value="DNA_pol_B_thumb"/>
    <property type="match status" value="1"/>
</dbReference>
<dbReference type="PRINTS" id="PR00869">
    <property type="entry name" value="DNAPOLX"/>
</dbReference>
<dbReference type="RefSeq" id="XP_027361485.1">
    <property type="nucleotide sequence ID" value="XM_027505684.1"/>
</dbReference>
<dbReference type="InterPro" id="IPR002054">
    <property type="entry name" value="DNA-dir_DNA_pol_X"/>
</dbReference>
<dbReference type="GO" id="GO:0006303">
    <property type="term" value="P:double-strand break repair via nonhomologous end joining"/>
    <property type="evidence" value="ECO:0007669"/>
    <property type="project" value="TreeGrafter"/>
</dbReference>
<evidence type="ECO:0000259" key="5">
    <source>
        <dbReference type="PROSITE" id="PS50172"/>
    </source>
</evidence>
<dbReference type="SUPFAM" id="SSF52113">
    <property type="entry name" value="BRCT domain"/>
    <property type="match status" value="1"/>
</dbReference>
<comment type="similarity">
    <text evidence="1">Belongs to the DNA polymerase type-X family.</text>
</comment>
<evidence type="ECO:0000256" key="2">
    <source>
        <dbReference type="ARBA" id="ARBA00022679"/>
    </source>
</evidence>
<dbReference type="PROSITE" id="PS00522">
    <property type="entry name" value="DNA_POLYMERASE_X"/>
    <property type="match status" value="1"/>
</dbReference>
<dbReference type="Pfam" id="PF14792">
    <property type="entry name" value="DNA_pol_B_palm"/>
    <property type="match status" value="1"/>
</dbReference>
<sequence>MAPKAKPTKKPASDPHGMFAGMVVLLIPKGIQARRIQIWKERLVQMGAATEERLSKRVTHVLAVDSNALLQELDRERLSRFQGRILLYQWLENCLKSGEKLSEDMYVINLDLQGEHIPEKCLDSEPTDPNRSTSSDPQQLHNKKVKLSSEDMKIGNLESDDDRRENALLSSTSTTSSHGEVDSLSYGNSKSQHLGAENEASSLTYSPPDLNKNITEIFGKLVNIYRALGDDRRSFSYYKAIAVIEKLPFKIESADEIKNLPSIGKSMKDHIQEIITTGKLSKLEHFETDDKKFGLKYFDDIKQRIPRHEVQEMEHILQKVGEDVLPGVLIICGGSYRRGKATCGDIDIIITHPDGKSHKGFLPMFVKHLKDMNFLREDLIFSTHSEEGTDSGVDTYFGFCSYPGRELRHRIDLKVYPRDIYAFGLVAWTGNDVLNRRLRLQAESKGFRLDDTGLFPVTQGSGGKRGAKGSASLKFYTEKEIFDFLDFPWHEPHERNL</sequence>
<dbReference type="InterPro" id="IPR043519">
    <property type="entry name" value="NT_sf"/>
</dbReference>
<dbReference type="FunFam" id="3.40.50.10190:FF:000031">
    <property type="entry name" value="DNA polymerase"/>
    <property type="match status" value="1"/>
</dbReference>
<dbReference type="InterPro" id="IPR027421">
    <property type="entry name" value="DNA_pol_lamdba_lyase_dom_sf"/>
</dbReference>
<evidence type="ECO:0000313" key="7">
    <source>
        <dbReference type="RefSeq" id="XP_027361485.1"/>
    </source>
</evidence>
<dbReference type="InterPro" id="IPR037160">
    <property type="entry name" value="DNA_Pol_thumb_sf"/>
</dbReference>
<dbReference type="FunFam" id="3.30.210.10:FF:000006">
    <property type="entry name" value="DNA polymerase"/>
    <property type="match status" value="1"/>
</dbReference>
<dbReference type="PROSITE" id="PS50172">
    <property type="entry name" value="BRCT"/>
    <property type="match status" value="1"/>
</dbReference>
<dbReference type="GeneID" id="113869382"/>
<reference evidence="6" key="1">
    <citation type="journal article" date="2019" name="Toxins">
        <title>Detection of Abrin-Like and Prepropulchellin-Like Toxin Genes and Transcripts Using Whole Genome Sequencing and Full-Length Transcript Sequencing of Abrus precatorius.</title>
        <authorList>
            <person name="Hovde B.T."/>
            <person name="Daligault H.E."/>
            <person name="Hanschen E.R."/>
            <person name="Kunde Y.A."/>
            <person name="Johnson M.B."/>
            <person name="Starkenburg S.R."/>
            <person name="Johnson S.L."/>
        </authorList>
    </citation>
    <scope>NUCLEOTIDE SEQUENCE [LARGE SCALE GENOMIC DNA]</scope>
</reference>
<dbReference type="CDD" id="cd00141">
    <property type="entry name" value="NT_POLXc"/>
    <property type="match status" value="1"/>
</dbReference>
<organism evidence="6 7">
    <name type="scientific">Abrus precatorius</name>
    <name type="common">Indian licorice</name>
    <name type="synonym">Glycine abrus</name>
    <dbReference type="NCBI Taxonomy" id="3816"/>
    <lineage>
        <taxon>Eukaryota</taxon>
        <taxon>Viridiplantae</taxon>
        <taxon>Streptophyta</taxon>
        <taxon>Embryophyta</taxon>
        <taxon>Tracheophyta</taxon>
        <taxon>Spermatophyta</taxon>
        <taxon>Magnoliopsida</taxon>
        <taxon>eudicotyledons</taxon>
        <taxon>Gunneridae</taxon>
        <taxon>Pentapetalae</taxon>
        <taxon>rosids</taxon>
        <taxon>fabids</taxon>
        <taxon>Fabales</taxon>
        <taxon>Fabaceae</taxon>
        <taxon>Papilionoideae</taxon>
        <taxon>50 kb inversion clade</taxon>
        <taxon>NPAAA clade</taxon>
        <taxon>indigoferoid/millettioid clade</taxon>
        <taxon>Abreae</taxon>
        <taxon>Abrus</taxon>
    </lineage>
</organism>
<dbReference type="Gene3D" id="3.40.50.10190">
    <property type="entry name" value="BRCT domain"/>
    <property type="match status" value="1"/>
</dbReference>
<keyword evidence="2" id="KW-0808">Transferase</keyword>
<feature type="compositionally biased region" description="Polar residues" evidence="4">
    <location>
        <begin position="127"/>
        <end position="140"/>
    </location>
</feature>
<gene>
    <name evidence="7" type="primary">LOC113869382</name>
</gene>
<dbReference type="Gene3D" id="3.30.460.10">
    <property type="entry name" value="Beta Polymerase, domain 2"/>
    <property type="match status" value="1"/>
</dbReference>
<dbReference type="GO" id="GO:0003887">
    <property type="term" value="F:DNA-directed DNA polymerase activity"/>
    <property type="evidence" value="ECO:0007669"/>
    <property type="project" value="InterPro"/>
</dbReference>
<keyword evidence="3" id="KW-0548">Nucleotidyltransferase</keyword>
<evidence type="ECO:0000256" key="1">
    <source>
        <dbReference type="ARBA" id="ARBA00008323"/>
    </source>
</evidence>
<dbReference type="GO" id="GO:0003677">
    <property type="term" value="F:DNA binding"/>
    <property type="evidence" value="ECO:0007669"/>
    <property type="project" value="InterPro"/>
</dbReference>
<protein>
    <submittedName>
        <fullName evidence="7">DNA polymerase lambda isoform X3</fullName>
    </submittedName>
</protein>
<reference evidence="7" key="2">
    <citation type="submission" date="2025-08" db="UniProtKB">
        <authorList>
            <consortium name="RefSeq"/>
        </authorList>
    </citation>
    <scope>IDENTIFICATION</scope>
    <source>
        <tissue evidence="7">Young leaves</tissue>
    </source>
</reference>
<evidence type="ECO:0000313" key="6">
    <source>
        <dbReference type="Proteomes" id="UP000694853"/>
    </source>
</evidence>
<dbReference type="InterPro" id="IPR022312">
    <property type="entry name" value="DNA_pol_X"/>
</dbReference>
<dbReference type="FunFam" id="1.10.150.110:FF:000006">
    <property type="entry name" value="DNA polymerase"/>
    <property type="match status" value="1"/>
</dbReference>
<dbReference type="InterPro" id="IPR028207">
    <property type="entry name" value="DNA_pol_B_palm_palm"/>
</dbReference>
<dbReference type="InterPro" id="IPR029398">
    <property type="entry name" value="PolB_thumb"/>
</dbReference>
<dbReference type="PANTHER" id="PTHR11276:SF41">
    <property type="entry name" value="DNA POLYMERASE LAMBDA"/>
    <property type="match status" value="1"/>
</dbReference>
<dbReference type="InterPro" id="IPR019843">
    <property type="entry name" value="DNA_pol-X_BS"/>
</dbReference>
<dbReference type="InterPro" id="IPR010996">
    <property type="entry name" value="HHH_MUS81"/>
</dbReference>
<accession>A0A8B8LYY9</accession>
<dbReference type="SUPFAM" id="SSF81301">
    <property type="entry name" value="Nucleotidyltransferase"/>
    <property type="match status" value="1"/>
</dbReference>
<dbReference type="PANTHER" id="PTHR11276">
    <property type="entry name" value="DNA POLYMERASE TYPE-X FAMILY MEMBER"/>
    <property type="match status" value="1"/>
</dbReference>
<evidence type="ECO:0000256" key="3">
    <source>
        <dbReference type="ARBA" id="ARBA00022695"/>
    </source>
</evidence>
<dbReference type="SUPFAM" id="SSF47802">
    <property type="entry name" value="DNA polymerase beta, N-terminal domain-like"/>
    <property type="match status" value="1"/>
</dbReference>